<accession>A0A292YN68</accession>
<evidence type="ECO:0000256" key="12">
    <source>
        <dbReference type="ARBA" id="ARBA00057569"/>
    </source>
</evidence>
<keyword evidence="7 13" id="KW-1133">Transmembrane helix</keyword>
<feature type="domain" description="PLD phosphodiesterase" evidence="15">
    <location>
        <begin position="191"/>
        <end position="218"/>
    </location>
</feature>
<evidence type="ECO:0000256" key="9">
    <source>
        <dbReference type="ARBA" id="ARBA00023136"/>
    </source>
</evidence>
<keyword evidence="3 13" id="KW-0444">Lipid biosynthesis</keyword>
<dbReference type="Pfam" id="PF13396">
    <property type="entry name" value="PLDc_N"/>
    <property type="match status" value="1"/>
</dbReference>
<dbReference type="InterPro" id="IPR001736">
    <property type="entry name" value="PLipase_D/transphosphatidylase"/>
</dbReference>
<dbReference type="GO" id="GO:0005886">
    <property type="term" value="C:plasma membrane"/>
    <property type="evidence" value="ECO:0007669"/>
    <property type="project" value="UniProtKB-SubCell"/>
</dbReference>
<gene>
    <name evidence="16" type="ORF">EFBL_1829</name>
</gene>
<evidence type="ECO:0000256" key="11">
    <source>
        <dbReference type="ARBA" id="ARBA00023264"/>
    </source>
</evidence>
<dbReference type="HAMAP" id="MF_01916">
    <property type="entry name" value="Cardiolipin_synth_Cls"/>
    <property type="match status" value="1"/>
</dbReference>
<dbReference type="GO" id="GO:0008808">
    <property type="term" value="F:cardiolipin synthase activity"/>
    <property type="evidence" value="ECO:0007669"/>
    <property type="project" value="UniProtKB-UniRule"/>
</dbReference>
<reference evidence="17" key="1">
    <citation type="submission" date="2017-07" db="EMBL/GenBank/DDBJ databases">
        <title>Draft genome sequence of Effusibacillus lacus strain skLN1.</title>
        <authorList>
            <person name="Watanabe M."/>
            <person name="Kojima H."/>
            <person name="Fukui M."/>
        </authorList>
    </citation>
    <scope>NUCLEOTIDE SEQUENCE [LARGE SCALE GENOMIC DNA]</scope>
    <source>
        <strain evidence="17">skLN1</strain>
    </source>
</reference>
<dbReference type="GO" id="GO:0032049">
    <property type="term" value="P:cardiolipin biosynthetic process"/>
    <property type="evidence" value="ECO:0007669"/>
    <property type="project" value="UniProtKB-UniRule"/>
</dbReference>
<dbReference type="AlphaFoldDB" id="A0A292YN68"/>
<protein>
    <recommendedName>
        <fullName evidence="13 14">Cardiolipin synthase</fullName>
        <shortName evidence="13">CL synthase</shortName>
        <ecNumber evidence="13 14">2.7.8.-</ecNumber>
    </recommendedName>
</protein>
<evidence type="ECO:0000256" key="3">
    <source>
        <dbReference type="ARBA" id="ARBA00022516"/>
    </source>
</evidence>
<dbReference type="EMBL" id="BDUF01000053">
    <property type="protein sequence ID" value="GAX90203.1"/>
    <property type="molecule type" value="Genomic_DNA"/>
</dbReference>
<dbReference type="PANTHER" id="PTHR21248">
    <property type="entry name" value="CARDIOLIPIN SYNTHASE"/>
    <property type="match status" value="1"/>
</dbReference>
<dbReference type="InterPro" id="IPR027379">
    <property type="entry name" value="CLS_N"/>
</dbReference>
<comment type="similarity">
    <text evidence="13">Belongs to the phospholipase D family. Cardiolipin synthase subfamily.</text>
</comment>
<evidence type="ECO:0000256" key="13">
    <source>
        <dbReference type="HAMAP-Rule" id="MF_01916"/>
    </source>
</evidence>
<comment type="caution">
    <text evidence="13">Lacks conserved residue(s) required for the propagation of feature annotation.</text>
</comment>
<dbReference type="SUPFAM" id="SSF56024">
    <property type="entry name" value="Phospholipase D/nuclease"/>
    <property type="match status" value="2"/>
</dbReference>
<dbReference type="InterPro" id="IPR022924">
    <property type="entry name" value="Cardiolipin_synthase"/>
</dbReference>
<keyword evidence="2 13" id="KW-1003">Cell membrane</keyword>
<evidence type="ECO:0000256" key="10">
    <source>
        <dbReference type="ARBA" id="ARBA00023209"/>
    </source>
</evidence>
<dbReference type="CDD" id="cd09110">
    <property type="entry name" value="PLDc_CLS_1"/>
    <property type="match status" value="1"/>
</dbReference>
<feature type="transmembrane region" description="Helical" evidence="13">
    <location>
        <begin position="12"/>
        <end position="30"/>
    </location>
</feature>
<comment type="catalytic activity">
    <reaction evidence="13">
        <text>2 a 1,2-diacyl-sn-glycero-3-phospho-(1'-sn-glycerol) = a cardiolipin + glycerol</text>
        <dbReference type="Rhea" id="RHEA:31451"/>
        <dbReference type="ChEBI" id="CHEBI:17754"/>
        <dbReference type="ChEBI" id="CHEBI:62237"/>
        <dbReference type="ChEBI" id="CHEBI:64716"/>
    </reaction>
</comment>
<keyword evidence="4 13" id="KW-0808">Transferase</keyword>
<keyword evidence="10 13" id="KW-0594">Phospholipid biosynthesis</keyword>
<organism evidence="16 17">
    <name type="scientific">Effusibacillus lacus</name>
    <dbReference type="NCBI Taxonomy" id="1348429"/>
    <lineage>
        <taxon>Bacteria</taxon>
        <taxon>Bacillati</taxon>
        <taxon>Bacillota</taxon>
        <taxon>Bacilli</taxon>
        <taxon>Bacillales</taxon>
        <taxon>Alicyclobacillaceae</taxon>
        <taxon>Effusibacillus</taxon>
    </lineage>
</organism>
<evidence type="ECO:0000256" key="7">
    <source>
        <dbReference type="ARBA" id="ARBA00022989"/>
    </source>
</evidence>
<evidence type="ECO:0000259" key="15">
    <source>
        <dbReference type="PROSITE" id="PS50035"/>
    </source>
</evidence>
<feature type="active site" evidence="13">
    <location>
        <position position="373"/>
    </location>
</feature>
<evidence type="ECO:0000313" key="16">
    <source>
        <dbReference type="EMBL" id="GAX90203.1"/>
    </source>
</evidence>
<feature type="active site" evidence="13">
    <location>
        <position position="371"/>
    </location>
</feature>
<dbReference type="FunFam" id="3.30.870.10:FF:000021">
    <property type="entry name" value="Cardiolipin synthase"/>
    <property type="match status" value="1"/>
</dbReference>
<evidence type="ECO:0000256" key="1">
    <source>
        <dbReference type="ARBA" id="ARBA00004651"/>
    </source>
</evidence>
<evidence type="ECO:0000256" key="14">
    <source>
        <dbReference type="NCBIfam" id="TIGR04265"/>
    </source>
</evidence>
<evidence type="ECO:0000313" key="17">
    <source>
        <dbReference type="Proteomes" id="UP000217785"/>
    </source>
</evidence>
<sequence length="454" mass="51991">MEKRNPAKTLAWLTVLAAFPVVGFVLYLIFGQKYRKHRRLQSKSLPQEFSNSLRQHATQHMNRTDELSNGSTNQTKWMRLLLANSSAPVSENNRIQVFQDGEAAFQSIKKALAEAKHHIHLEFYIIRDDQIGREIQSILIQKAREGVRVRVIYDGMGSRKLSRSYISELKRAGVEIIGFLPVYFPWLTSRINFRNHRKILVIDGTIGFTGGFNIGDEYLGKGPLGYWRDTLLRIEGEAVYYLQFIFLKDWYVGCNQYITEPEYFPIQPACGSQLVQITESGPDSDWESIWQAHFSMIASAQKTIHIISPYLIPDDSMLMALKTAALSGLDVRIILPAKPEYYIVYYATRSYFEELLRAGVKIYAYKKGFIHSKVVLIDGEVASVGTANLDMRSFQYNFEVNAIIYDKELAQQQEAAFRQDMADSEEITLDSYLQGHTIGKRFLESSARLFSPLL</sequence>
<dbReference type="EC" id="2.7.8.-" evidence="13 14"/>
<dbReference type="InterPro" id="IPR025202">
    <property type="entry name" value="PLD-like_dom"/>
</dbReference>
<keyword evidence="8 13" id="KW-0443">Lipid metabolism</keyword>
<dbReference type="Proteomes" id="UP000217785">
    <property type="component" value="Unassembled WGS sequence"/>
</dbReference>
<comment type="function">
    <text evidence="12 13">Catalyzes the reversible phosphatidyl group transfer from one phosphatidylglycerol molecule to another to form cardiolipin (CL) (diphosphatidylglycerol) and glycerol.</text>
</comment>
<dbReference type="CDD" id="cd09112">
    <property type="entry name" value="PLDc_CLS_2"/>
    <property type="match status" value="1"/>
</dbReference>
<evidence type="ECO:0000256" key="4">
    <source>
        <dbReference type="ARBA" id="ARBA00022679"/>
    </source>
</evidence>
<dbReference type="FunFam" id="3.30.870.10:FF:000014">
    <property type="entry name" value="Cardiolipin synthase"/>
    <property type="match status" value="1"/>
</dbReference>
<comment type="subcellular location">
    <subcellularLocation>
        <location evidence="1 13">Cell membrane</location>
        <topology evidence="1 13">Multi-pass membrane protein</topology>
    </subcellularLocation>
</comment>
<evidence type="ECO:0000256" key="2">
    <source>
        <dbReference type="ARBA" id="ARBA00022475"/>
    </source>
</evidence>
<keyword evidence="6" id="KW-0677">Repeat</keyword>
<evidence type="ECO:0000256" key="5">
    <source>
        <dbReference type="ARBA" id="ARBA00022692"/>
    </source>
</evidence>
<name>A0A292YN68_9BACL</name>
<keyword evidence="11 13" id="KW-1208">Phospholipid metabolism</keyword>
<feature type="active site" evidence="13">
    <location>
        <position position="196"/>
    </location>
</feature>
<feature type="domain" description="PLD phosphodiesterase" evidence="15">
    <location>
        <begin position="366"/>
        <end position="393"/>
    </location>
</feature>
<keyword evidence="17" id="KW-1185">Reference proteome</keyword>
<dbReference type="NCBIfam" id="TIGR04265">
    <property type="entry name" value="bac_cardiolipin"/>
    <property type="match status" value="1"/>
</dbReference>
<proteinExistence type="inferred from homology"/>
<dbReference type="PROSITE" id="PS50035">
    <property type="entry name" value="PLD"/>
    <property type="match status" value="2"/>
</dbReference>
<dbReference type="InterPro" id="IPR030874">
    <property type="entry name" value="Cardiolipin_synth_Firmi"/>
</dbReference>
<feature type="active site" evidence="13">
    <location>
        <position position="198"/>
    </location>
</feature>
<dbReference type="SMART" id="SM00155">
    <property type="entry name" value="PLDc"/>
    <property type="match status" value="2"/>
</dbReference>
<evidence type="ECO:0000256" key="6">
    <source>
        <dbReference type="ARBA" id="ARBA00022737"/>
    </source>
</evidence>
<dbReference type="Pfam" id="PF13091">
    <property type="entry name" value="PLDc_2"/>
    <property type="match status" value="2"/>
</dbReference>
<dbReference type="PANTHER" id="PTHR21248:SF22">
    <property type="entry name" value="PHOSPHOLIPASE D"/>
    <property type="match status" value="1"/>
</dbReference>
<feature type="active site" evidence="13">
    <location>
        <position position="378"/>
    </location>
</feature>
<evidence type="ECO:0000256" key="8">
    <source>
        <dbReference type="ARBA" id="ARBA00023098"/>
    </source>
</evidence>
<dbReference type="Gene3D" id="3.30.870.10">
    <property type="entry name" value="Endonuclease Chain A"/>
    <property type="match status" value="2"/>
</dbReference>
<feature type="active site" evidence="13">
    <location>
        <position position="203"/>
    </location>
</feature>
<keyword evidence="5 13" id="KW-0812">Transmembrane</keyword>
<comment type="caution">
    <text evidence="16">The sequence shown here is derived from an EMBL/GenBank/DDBJ whole genome shotgun (WGS) entry which is preliminary data.</text>
</comment>
<keyword evidence="9 13" id="KW-0472">Membrane</keyword>